<dbReference type="PANTHER" id="PTHR10579">
    <property type="entry name" value="CALCIUM-ACTIVATED CHLORIDE CHANNEL REGULATOR"/>
    <property type="match status" value="1"/>
</dbReference>
<feature type="region of interest" description="Disordered" evidence="1">
    <location>
        <begin position="1"/>
        <end position="22"/>
    </location>
</feature>
<sequence length="524" mass="57867">MTFNDDEEVVKPQEITTGGRKRRPIVSGKTQVTVINKKEAPLEETNLDVLLKLTGSGDNKDRLGVDLVTVIDVSGSMQEEDKIEKLKVAMQFLIKKLSSIDRLTVVKFSDSAQRLFPLRQVTEEAQAKIIDEVKALKAGGNTNIADGLRTALQVLDDRRFKEGRVGAVMLMSDGAENRGKAAEVDVSKVPVHTFGFGANHDPRVLQEVAKKSNGGTFADVQNDKNLSLAFSQCLAGLLTVVVQDLRLTVKQFDGDSTILNVFAGNYPQTKNSDNSITIFFGNLYNKEVRNIIVELSLPGVEDEIGVDVLRVSYTYETGVVGDPLFEANPIKATVTRTGSASAKELDEIIAERNRLTTAKVMKSAREKADEQKLDEAKVMLTDAQNSLEDVETDKPHPVLESLKTELQTLLDYMESPETYKKKGRPFALSSETSHERQRYAARGDDVGENRMFATPRMDALYEQAKEFDKDPDNFKLPTEEEDLKEEIIADPLGPIIGPLRYQIQIAIDALKSIDTILSTAGSAL</sequence>
<dbReference type="OrthoDB" id="687730at2759"/>
<keyword evidence="4" id="KW-1185">Reference proteome</keyword>
<dbReference type="InterPro" id="IPR051266">
    <property type="entry name" value="CLCR"/>
</dbReference>
<dbReference type="Pfam" id="PF14624">
    <property type="entry name" value="Vwaint"/>
    <property type="match status" value="1"/>
</dbReference>
<dbReference type="InterPro" id="IPR032838">
    <property type="entry name" value="Vwaint_dom"/>
</dbReference>
<organism evidence="3 4">
    <name type="scientific">Morus notabilis</name>
    <dbReference type="NCBI Taxonomy" id="981085"/>
    <lineage>
        <taxon>Eukaryota</taxon>
        <taxon>Viridiplantae</taxon>
        <taxon>Streptophyta</taxon>
        <taxon>Embryophyta</taxon>
        <taxon>Tracheophyta</taxon>
        <taxon>Spermatophyta</taxon>
        <taxon>Magnoliopsida</taxon>
        <taxon>eudicotyledons</taxon>
        <taxon>Gunneridae</taxon>
        <taxon>Pentapetalae</taxon>
        <taxon>rosids</taxon>
        <taxon>fabids</taxon>
        <taxon>Rosales</taxon>
        <taxon>Moraceae</taxon>
        <taxon>Moreae</taxon>
        <taxon>Morus</taxon>
    </lineage>
</organism>
<protein>
    <recommendedName>
        <fullName evidence="2">VWFA domain-containing protein</fullName>
    </recommendedName>
</protein>
<dbReference type="PANTHER" id="PTHR10579:SF129">
    <property type="entry name" value="OS01G0640200 PROTEIN"/>
    <property type="match status" value="1"/>
</dbReference>
<dbReference type="AlphaFoldDB" id="W9R5A0"/>
<name>W9R5A0_9ROSA</name>
<feature type="domain" description="VWFA" evidence="2">
    <location>
        <begin position="66"/>
        <end position="241"/>
    </location>
</feature>
<accession>W9R5A0</accession>
<dbReference type="eggNOG" id="ENOG502QZGI">
    <property type="taxonomic scope" value="Eukaryota"/>
</dbReference>
<dbReference type="Gene3D" id="3.40.50.410">
    <property type="entry name" value="von Willebrand factor, type A domain"/>
    <property type="match status" value="1"/>
</dbReference>
<dbReference type="KEGG" id="mnt:21406661"/>
<reference evidence="4" key="1">
    <citation type="submission" date="2013-01" db="EMBL/GenBank/DDBJ databases">
        <title>Draft Genome Sequence of a Mulberry Tree, Morus notabilis C.K. Schneid.</title>
        <authorList>
            <person name="He N."/>
            <person name="Zhao S."/>
        </authorList>
    </citation>
    <scope>NUCLEOTIDE SEQUENCE</scope>
</reference>
<evidence type="ECO:0000313" key="3">
    <source>
        <dbReference type="EMBL" id="EXB70722.1"/>
    </source>
</evidence>
<evidence type="ECO:0000259" key="2">
    <source>
        <dbReference type="PROSITE" id="PS50234"/>
    </source>
</evidence>
<dbReference type="InterPro" id="IPR036465">
    <property type="entry name" value="vWFA_dom_sf"/>
</dbReference>
<gene>
    <name evidence="3" type="ORF">L484_023908</name>
</gene>
<dbReference type="EMBL" id="KE344611">
    <property type="protein sequence ID" value="EXB70722.1"/>
    <property type="molecule type" value="Genomic_DNA"/>
</dbReference>
<dbReference type="Pfam" id="PF00092">
    <property type="entry name" value="VWA"/>
    <property type="match status" value="1"/>
</dbReference>
<dbReference type="InterPro" id="IPR002035">
    <property type="entry name" value="VWF_A"/>
</dbReference>
<evidence type="ECO:0000313" key="4">
    <source>
        <dbReference type="Proteomes" id="UP000030645"/>
    </source>
</evidence>
<dbReference type="SUPFAM" id="SSF53300">
    <property type="entry name" value="vWA-like"/>
    <property type="match status" value="1"/>
</dbReference>
<dbReference type="Proteomes" id="UP000030645">
    <property type="component" value="Unassembled WGS sequence"/>
</dbReference>
<dbReference type="SMART" id="SM00327">
    <property type="entry name" value="VWA"/>
    <property type="match status" value="1"/>
</dbReference>
<proteinExistence type="predicted"/>
<dbReference type="PROSITE" id="PS50234">
    <property type="entry name" value="VWFA"/>
    <property type="match status" value="1"/>
</dbReference>
<evidence type="ECO:0000256" key="1">
    <source>
        <dbReference type="SAM" id="MobiDB-lite"/>
    </source>
</evidence>